<comment type="caution">
    <text evidence="1">The sequence shown here is derived from an EMBL/GenBank/DDBJ whole genome shotgun (WGS) entry which is preliminary data.</text>
</comment>
<gene>
    <name evidence="1" type="ORF">MtrunA17_Chr4g0057981</name>
</gene>
<evidence type="ECO:0000313" key="1">
    <source>
        <dbReference type="EMBL" id="RHN63410.1"/>
    </source>
</evidence>
<dbReference type="AlphaFoldDB" id="A0A396ICU9"/>
<proteinExistence type="predicted"/>
<dbReference type="Proteomes" id="UP000265566">
    <property type="component" value="Chromosome 4"/>
</dbReference>
<dbReference type="EMBL" id="PSQE01000004">
    <property type="protein sequence ID" value="RHN63410.1"/>
    <property type="molecule type" value="Genomic_DNA"/>
</dbReference>
<dbReference type="SUPFAM" id="SSF143243">
    <property type="entry name" value="Nqo5-like"/>
    <property type="match status" value="1"/>
</dbReference>
<name>A0A396ICU9_MEDTR</name>
<dbReference type="InterPro" id="IPR037232">
    <property type="entry name" value="NADH_quin_OxRdtase_su_C/D-like"/>
</dbReference>
<accession>A0A396ICU9</accession>
<reference evidence="1" key="1">
    <citation type="journal article" date="2018" name="Nat. Plants">
        <title>Whole-genome landscape of Medicago truncatula symbiotic genes.</title>
        <authorList>
            <person name="Pecrix Y."/>
            <person name="Gamas P."/>
            <person name="Carrere S."/>
        </authorList>
    </citation>
    <scope>NUCLEOTIDE SEQUENCE</scope>
    <source>
        <tissue evidence="1">Leaves</tissue>
    </source>
</reference>
<sequence length="44" mass="5173">MLGMSYDNHPRLKHILMPESCIGWPSHKIISPPIFMKYRILIAH</sequence>
<organism evidence="1">
    <name type="scientific">Medicago truncatula</name>
    <name type="common">Barrel medic</name>
    <name type="synonym">Medicago tribuloides</name>
    <dbReference type="NCBI Taxonomy" id="3880"/>
    <lineage>
        <taxon>Eukaryota</taxon>
        <taxon>Viridiplantae</taxon>
        <taxon>Streptophyta</taxon>
        <taxon>Embryophyta</taxon>
        <taxon>Tracheophyta</taxon>
        <taxon>Spermatophyta</taxon>
        <taxon>Magnoliopsida</taxon>
        <taxon>eudicotyledons</taxon>
        <taxon>Gunneridae</taxon>
        <taxon>Pentapetalae</taxon>
        <taxon>rosids</taxon>
        <taxon>fabids</taxon>
        <taxon>Fabales</taxon>
        <taxon>Fabaceae</taxon>
        <taxon>Papilionoideae</taxon>
        <taxon>50 kb inversion clade</taxon>
        <taxon>NPAAA clade</taxon>
        <taxon>Hologalegina</taxon>
        <taxon>IRL clade</taxon>
        <taxon>Trifolieae</taxon>
        <taxon>Medicago</taxon>
    </lineage>
</organism>
<protein>
    <submittedName>
        <fullName evidence="1">Putative NADH:ubiquinone oxidoreductase, 30kDa subunit</fullName>
    </submittedName>
</protein>
<keyword evidence="1" id="KW-0830">Ubiquinone</keyword>
<dbReference type="Gramene" id="rna26107">
    <property type="protein sequence ID" value="RHN63410.1"/>
    <property type="gene ID" value="gene26107"/>
</dbReference>